<evidence type="ECO:0000259" key="5">
    <source>
        <dbReference type="PROSITE" id="PS51123"/>
    </source>
</evidence>
<dbReference type="Gene3D" id="1.25.40.10">
    <property type="entry name" value="Tetratricopeptide repeat domain"/>
    <property type="match status" value="1"/>
</dbReference>
<dbReference type="AlphaFoldDB" id="A0A1T5AF85"/>
<feature type="domain" description="OmpA-like" evidence="5">
    <location>
        <begin position="533"/>
        <end position="654"/>
    </location>
</feature>
<evidence type="ECO:0000256" key="4">
    <source>
        <dbReference type="PROSITE-ProRule" id="PRU00473"/>
    </source>
</evidence>
<organism evidence="6 7">
    <name type="scientific">Parapedobacter luteus</name>
    <dbReference type="NCBI Taxonomy" id="623280"/>
    <lineage>
        <taxon>Bacteria</taxon>
        <taxon>Pseudomonadati</taxon>
        <taxon>Bacteroidota</taxon>
        <taxon>Sphingobacteriia</taxon>
        <taxon>Sphingobacteriales</taxon>
        <taxon>Sphingobacteriaceae</taxon>
        <taxon>Parapedobacter</taxon>
    </lineage>
</organism>
<dbReference type="PANTHER" id="PTHR30329:SF21">
    <property type="entry name" value="LIPOPROTEIN YIAD-RELATED"/>
    <property type="match status" value="1"/>
</dbReference>
<accession>A0A1T5AF85</accession>
<dbReference type="Proteomes" id="UP000190541">
    <property type="component" value="Unassembled WGS sequence"/>
</dbReference>
<dbReference type="Gene3D" id="3.30.1330.60">
    <property type="entry name" value="OmpA-like domain"/>
    <property type="match status" value="1"/>
</dbReference>
<evidence type="ECO:0000313" key="7">
    <source>
        <dbReference type="Proteomes" id="UP000190541"/>
    </source>
</evidence>
<dbReference type="SUPFAM" id="SSF82171">
    <property type="entry name" value="DPP6 N-terminal domain-like"/>
    <property type="match status" value="1"/>
</dbReference>
<dbReference type="InterPro" id="IPR008969">
    <property type="entry name" value="CarboxyPept-like_regulatory"/>
</dbReference>
<name>A0A1T5AF85_9SPHI</name>
<keyword evidence="2 4" id="KW-0472">Membrane</keyword>
<reference evidence="6 7" key="1">
    <citation type="submission" date="2017-02" db="EMBL/GenBank/DDBJ databases">
        <authorList>
            <person name="Peterson S.W."/>
        </authorList>
    </citation>
    <scope>NUCLEOTIDE SEQUENCE [LARGE SCALE GENOMIC DNA]</scope>
    <source>
        <strain evidence="6 7">DSM 22899</strain>
    </source>
</reference>
<keyword evidence="7" id="KW-1185">Reference proteome</keyword>
<proteinExistence type="predicted"/>
<dbReference type="InterPro" id="IPR050330">
    <property type="entry name" value="Bact_OuterMem_StrucFunc"/>
</dbReference>
<keyword evidence="3" id="KW-0998">Cell outer membrane</keyword>
<dbReference type="SUPFAM" id="SSF81901">
    <property type="entry name" value="HCP-like"/>
    <property type="match status" value="1"/>
</dbReference>
<evidence type="ECO:0000256" key="2">
    <source>
        <dbReference type="ARBA" id="ARBA00023136"/>
    </source>
</evidence>
<dbReference type="CDD" id="cd07185">
    <property type="entry name" value="OmpA_C-like"/>
    <property type="match status" value="1"/>
</dbReference>
<dbReference type="GO" id="GO:0009279">
    <property type="term" value="C:cell outer membrane"/>
    <property type="evidence" value="ECO:0007669"/>
    <property type="project" value="UniProtKB-SubCell"/>
</dbReference>
<dbReference type="InterPro" id="IPR006665">
    <property type="entry name" value="OmpA-like"/>
</dbReference>
<dbReference type="Pfam" id="PF00691">
    <property type="entry name" value="OmpA"/>
    <property type="match status" value="1"/>
</dbReference>
<comment type="subcellular location">
    <subcellularLocation>
        <location evidence="1">Cell outer membrane</location>
    </subcellularLocation>
</comment>
<dbReference type="PANTHER" id="PTHR30329">
    <property type="entry name" value="STATOR ELEMENT OF FLAGELLAR MOTOR COMPLEX"/>
    <property type="match status" value="1"/>
</dbReference>
<dbReference type="InterPro" id="IPR011990">
    <property type="entry name" value="TPR-like_helical_dom_sf"/>
</dbReference>
<dbReference type="InterPro" id="IPR006664">
    <property type="entry name" value="OMP_bac"/>
</dbReference>
<dbReference type="EMBL" id="FUYS01000002">
    <property type="protein sequence ID" value="SKB33313.1"/>
    <property type="molecule type" value="Genomic_DNA"/>
</dbReference>
<dbReference type="OrthoDB" id="9809364at2"/>
<dbReference type="InterPro" id="IPR036737">
    <property type="entry name" value="OmpA-like_sf"/>
</dbReference>
<dbReference type="SUPFAM" id="SSF49464">
    <property type="entry name" value="Carboxypeptidase regulatory domain-like"/>
    <property type="match status" value="1"/>
</dbReference>
<sequence>MLTRKGYKQLPMDFLDNKVNLLIVGLCVLIAAPLQAQYSLLKSADREFDSFNFIKAIELYQRAYEEKADIRTAERLAESYYHIRNYREAEAWYAKLANQDDAEVDHILQYGHILRNNSKFREAKAQYLRVASKATGTINEDELNVLYASCDSAVIWLENPAKAVEIRNERALNSKQAEFGAVQGPDGLYFASDRFTGADQPDVIYGWTGNPYLSMYVANGKTVNKVDATWGDGANHFGPATFSTKRNEVYFAVTRSLKREERRKAGKDVTVNIEIFSNSLDAPNWGENAVAFRYNNITAWSVGDPFLTASGDTLYFTSDMPGGQGGTDIYYVTRQSDGSWGEAANMGAAVNTPGNERFPSVDGRGDFYFSSDGHLGMGGLDVYRLDKRRGMPKAVNLGFPFNSPYDDFSIRFDKELEGYVASNRSGGMGADDIYWFNLNKVVQLDLEGGVYNEKTKLPVSGAKVTLIPAGNEANAVVVNADAGGRFKFNLAENTDYTLAAEQTGFREFKPMAFSTAGIDTSTTLKKDIFLSPVEVQEVVVLRNIYFDFDKADIRPDAALELDKIAAFLNSDPDARIELSAHADSRGTHEYNLKLTQRRADSAVAYLVSKGIAADRLVAKGYGFTKLANHCAKGVECTEEEHQWNRRVEFFVIGQ</sequence>
<gene>
    <name evidence="6" type="ORF">SAMN05660226_00664</name>
</gene>
<dbReference type="Gene3D" id="2.60.40.1120">
    <property type="entry name" value="Carboxypeptidase-like, regulatory domain"/>
    <property type="match status" value="1"/>
</dbReference>
<dbReference type="PRINTS" id="PR01021">
    <property type="entry name" value="OMPADOMAIN"/>
</dbReference>
<dbReference type="PROSITE" id="PS51123">
    <property type="entry name" value="OMPA_2"/>
    <property type="match status" value="1"/>
</dbReference>
<evidence type="ECO:0000313" key="6">
    <source>
        <dbReference type="EMBL" id="SKB33313.1"/>
    </source>
</evidence>
<dbReference type="STRING" id="623280.SAMN05660226_00664"/>
<evidence type="ECO:0000256" key="1">
    <source>
        <dbReference type="ARBA" id="ARBA00004442"/>
    </source>
</evidence>
<dbReference type="SUPFAM" id="SSF103088">
    <property type="entry name" value="OmpA-like"/>
    <property type="match status" value="1"/>
</dbReference>
<protein>
    <submittedName>
        <fullName evidence="6">WD40-like Beta Propeller Repeat</fullName>
    </submittedName>
</protein>
<evidence type="ECO:0000256" key="3">
    <source>
        <dbReference type="ARBA" id="ARBA00023237"/>
    </source>
</evidence>